<dbReference type="InterPro" id="IPR011990">
    <property type="entry name" value="TPR-like_helical_dom_sf"/>
</dbReference>
<dbReference type="Proteomes" id="UP001178507">
    <property type="component" value="Unassembled WGS sequence"/>
</dbReference>
<evidence type="ECO:0000313" key="3">
    <source>
        <dbReference type="Proteomes" id="UP001178507"/>
    </source>
</evidence>
<dbReference type="PANTHER" id="PTHR47447">
    <property type="entry name" value="OS03G0856100 PROTEIN"/>
    <property type="match status" value="1"/>
</dbReference>
<dbReference type="PANTHER" id="PTHR47447:SF17">
    <property type="entry name" value="OS12G0638900 PROTEIN"/>
    <property type="match status" value="1"/>
</dbReference>
<dbReference type="Gene3D" id="1.25.40.10">
    <property type="entry name" value="Tetratricopeptide repeat domain"/>
    <property type="match status" value="2"/>
</dbReference>
<name>A0AA36MQD1_9DINO</name>
<dbReference type="AlphaFoldDB" id="A0AA36MQD1"/>
<keyword evidence="3" id="KW-1185">Reference proteome</keyword>
<evidence type="ECO:0000256" key="1">
    <source>
        <dbReference type="ARBA" id="ARBA00022737"/>
    </source>
</evidence>
<dbReference type="InterPro" id="IPR002885">
    <property type="entry name" value="PPR_rpt"/>
</dbReference>
<proteinExistence type="predicted"/>
<keyword evidence="1" id="KW-0677">Repeat</keyword>
<reference evidence="2" key="1">
    <citation type="submission" date="2023-08" db="EMBL/GenBank/DDBJ databases">
        <authorList>
            <person name="Chen Y."/>
            <person name="Shah S."/>
            <person name="Dougan E. K."/>
            <person name="Thang M."/>
            <person name="Chan C."/>
        </authorList>
    </citation>
    <scope>NUCLEOTIDE SEQUENCE</scope>
</reference>
<protein>
    <recommendedName>
        <fullName evidence="4">Pentatricopeptide repeat-containing protein, chloroplastic</fullName>
    </recommendedName>
</protein>
<comment type="caution">
    <text evidence="2">The sequence shown here is derived from an EMBL/GenBank/DDBJ whole genome shotgun (WGS) entry which is preliminary data.</text>
</comment>
<organism evidence="2 3">
    <name type="scientific">Effrenium voratum</name>
    <dbReference type="NCBI Taxonomy" id="2562239"/>
    <lineage>
        <taxon>Eukaryota</taxon>
        <taxon>Sar</taxon>
        <taxon>Alveolata</taxon>
        <taxon>Dinophyceae</taxon>
        <taxon>Suessiales</taxon>
        <taxon>Symbiodiniaceae</taxon>
        <taxon>Effrenium</taxon>
    </lineage>
</organism>
<accession>A0AA36MQD1</accession>
<sequence>MHGSAVAAAIARCVRQSRWSEGLQVLSLHREPLSSRARSASIAACGKGRRWQAALALLCSGPKDDVVLFNAAAAACGSSAQWQQALEVLQSARIWRLELDVTGANTLISACGRAARWELALAMALQRTPGLPVCGAKGLGAAIHACGRAGQWREALQLLSHVPPPRLSIGCYNAAMAAASHSLQWAHAVALLARLALAGLEANAITGASMVHILGLAGKWQLAMAVQNLGGRNAVVENSLVAACARAGHWELALLVAEAHGGLLSSDSVARGAVAVACARALRWQQALRLHSTTAGLAATASASAACGGSTEAAALMGRRVCRKLRSAPGSCQQFGACLLAVQTWHGLVASPGAGSAGSAGSAALSVGRRLGRLHQRRVEAPALQHLDPFAFDRDESLLAQLFDLGPALSRAAAERRGLTLTPLCMR</sequence>
<evidence type="ECO:0008006" key="4">
    <source>
        <dbReference type="Google" id="ProtNLM"/>
    </source>
</evidence>
<dbReference type="Pfam" id="PF01535">
    <property type="entry name" value="PPR"/>
    <property type="match status" value="1"/>
</dbReference>
<evidence type="ECO:0000313" key="2">
    <source>
        <dbReference type="EMBL" id="CAJ1375437.1"/>
    </source>
</evidence>
<gene>
    <name evidence="2" type="ORF">EVOR1521_LOCUS4709</name>
</gene>
<dbReference type="EMBL" id="CAUJNA010000321">
    <property type="protein sequence ID" value="CAJ1375437.1"/>
    <property type="molecule type" value="Genomic_DNA"/>
</dbReference>